<dbReference type="AlphaFoldDB" id="A0A2N3HRJ9"/>
<keyword evidence="1" id="KW-0812">Transmembrane</keyword>
<proteinExistence type="predicted"/>
<comment type="caution">
    <text evidence="2">The sequence shown here is derived from an EMBL/GenBank/DDBJ whole genome shotgun (WGS) entry which is preliminary data.</text>
</comment>
<sequence>MWQKLLDWLENHLTTCTFQKHFGIACPGCGFQSSLLALLKGHIWESILLYPALLPILSMLLLFTLHLKFKFSWGATTLKYLFFLSALLIVVSYAIKISFQH</sequence>
<dbReference type="Proteomes" id="UP000233535">
    <property type="component" value="Unassembled WGS sequence"/>
</dbReference>
<dbReference type="Pfam" id="PF10825">
    <property type="entry name" value="DUF2752"/>
    <property type="match status" value="1"/>
</dbReference>
<evidence type="ECO:0008006" key="4">
    <source>
        <dbReference type="Google" id="ProtNLM"/>
    </source>
</evidence>
<feature type="transmembrane region" description="Helical" evidence="1">
    <location>
        <begin position="47"/>
        <end position="65"/>
    </location>
</feature>
<reference evidence="2 3" key="1">
    <citation type="journal article" date="2017" name="Front. Microbiol.">
        <title>Labilibaculum manganireducens gen. nov., sp. nov. and Labilibaculum filiforme sp. nov., Novel Bacteroidetes Isolated from Subsurface Sediments of the Baltic Sea.</title>
        <authorList>
            <person name="Vandieken V."/>
            <person name="Marshall I.P."/>
            <person name="Niemann H."/>
            <person name="Engelen B."/>
            <person name="Cypionka H."/>
        </authorList>
    </citation>
    <scope>NUCLEOTIDE SEQUENCE [LARGE SCALE GENOMIC DNA]</scope>
    <source>
        <strain evidence="2 3">59.16B</strain>
    </source>
</reference>
<evidence type="ECO:0000313" key="2">
    <source>
        <dbReference type="EMBL" id="PKQ60701.1"/>
    </source>
</evidence>
<gene>
    <name evidence="2" type="ORF">BZG02_18435</name>
</gene>
<dbReference type="OrthoDB" id="9815897at2"/>
<evidence type="ECO:0000313" key="3">
    <source>
        <dbReference type="Proteomes" id="UP000233535"/>
    </source>
</evidence>
<keyword evidence="1" id="KW-0472">Membrane</keyword>
<dbReference type="RefSeq" id="WP_101263230.1">
    <property type="nucleotide sequence ID" value="NZ_MVDD01000022.1"/>
</dbReference>
<protein>
    <recommendedName>
        <fullName evidence="4">DUF2752 domain-containing protein</fullName>
    </recommendedName>
</protein>
<dbReference type="EMBL" id="MVDD01000022">
    <property type="protein sequence ID" value="PKQ60701.1"/>
    <property type="molecule type" value="Genomic_DNA"/>
</dbReference>
<feature type="transmembrane region" description="Helical" evidence="1">
    <location>
        <begin position="77"/>
        <end position="95"/>
    </location>
</feature>
<keyword evidence="1" id="KW-1133">Transmembrane helix</keyword>
<keyword evidence="3" id="KW-1185">Reference proteome</keyword>
<evidence type="ECO:0000256" key="1">
    <source>
        <dbReference type="SAM" id="Phobius"/>
    </source>
</evidence>
<dbReference type="InterPro" id="IPR021215">
    <property type="entry name" value="DUF2752"/>
</dbReference>
<name>A0A2N3HRJ9_9BACT</name>
<accession>A0A2N3HRJ9</accession>
<organism evidence="2 3">
    <name type="scientific">Labilibaculum filiforme</name>
    <dbReference type="NCBI Taxonomy" id="1940526"/>
    <lineage>
        <taxon>Bacteria</taxon>
        <taxon>Pseudomonadati</taxon>
        <taxon>Bacteroidota</taxon>
        <taxon>Bacteroidia</taxon>
        <taxon>Marinilabiliales</taxon>
        <taxon>Marinifilaceae</taxon>
        <taxon>Labilibaculum</taxon>
    </lineage>
</organism>